<evidence type="ECO:0000256" key="2">
    <source>
        <dbReference type="ARBA" id="ARBA00010790"/>
    </source>
</evidence>
<gene>
    <name evidence="10" type="ORF">BP6252_13815</name>
</gene>
<dbReference type="PIRSF" id="PIRSF000137">
    <property type="entry name" value="Alcohol_oxidase"/>
    <property type="match status" value="1"/>
</dbReference>
<comment type="cofactor">
    <cofactor evidence="1">
        <name>FAD</name>
        <dbReference type="ChEBI" id="CHEBI:57692"/>
    </cofactor>
</comment>
<dbReference type="AlphaFoldDB" id="A0A3D8Q654"/>
<evidence type="ECO:0000313" key="10">
    <source>
        <dbReference type="EMBL" id="RDW57167.1"/>
    </source>
</evidence>
<name>A0A3D8Q654_9HELO</name>
<dbReference type="PROSITE" id="PS00624">
    <property type="entry name" value="GMC_OXRED_2"/>
    <property type="match status" value="1"/>
</dbReference>
<feature type="domain" description="Glucose-methanol-choline oxidoreductase N-terminal" evidence="8">
    <location>
        <begin position="85"/>
        <end position="108"/>
    </location>
</feature>
<dbReference type="PANTHER" id="PTHR11552:SF123">
    <property type="entry name" value="GMC OXIDOREDUCTASE (AFU_ORTHOLOGUE AFUA_2G01770)-RELATED"/>
    <property type="match status" value="1"/>
</dbReference>
<evidence type="ECO:0000256" key="4">
    <source>
        <dbReference type="ARBA" id="ARBA00022827"/>
    </source>
</evidence>
<dbReference type="PROSITE" id="PS00623">
    <property type="entry name" value="GMC_OXRED_1"/>
    <property type="match status" value="1"/>
</dbReference>
<dbReference type="OrthoDB" id="269227at2759"/>
<evidence type="ECO:0000256" key="5">
    <source>
        <dbReference type="ARBA" id="ARBA00023002"/>
    </source>
</evidence>
<dbReference type="InterPro" id="IPR007867">
    <property type="entry name" value="GMC_OxRtase_C"/>
</dbReference>
<keyword evidence="5" id="KW-0560">Oxidoreductase</keyword>
<dbReference type="Pfam" id="PF00732">
    <property type="entry name" value="GMC_oxred_N"/>
    <property type="match status" value="1"/>
</dbReference>
<comment type="similarity">
    <text evidence="2 7">Belongs to the GMC oxidoreductase family.</text>
</comment>
<feature type="active site" description="Proton donor" evidence="6">
    <location>
        <position position="492"/>
    </location>
</feature>
<keyword evidence="4 7" id="KW-0274">FAD</keyword>
<dbReference type="Proteomes" id="UP000256645">
    <property type="component" value="Unassembled WGS sequence"/>
</dbReference>
<evidence type="ECO:0000256" key="1">
    <source>
        <dbReference type="ARBA" id="ARBA00001974"/>
    </source>
</evidence>
<dbReference type="PANTHER" id="PTHR11552">
    <property type="entry name" value="GLUCOSE-METHANOL-CHOLINE GMC OXIDOREDUCTASE"/>
    <property type="match status" value="1"/>
</dbReference>
<protein>
    <recommendedName>
        <fullName evidence="8 9">Glucose-methanol-choline oxidoreductase N-terminal domain-containing protein</fullName>
    </recommendedName>
</protein>
<feature type="domain" description="Glucose-methanol-choline oxidoreductase N-terminal" evidence="9">
    <location>
        <begin position="259"/>
        <end position="273"/>
    </location>
</feature>
<evidence type="ECO:0000259" key="8">
    <source>
        <dbReference type="PROSITE" id="PS00623"/>
    </source>
</evidence>
<dbReference type="EMBL" id="PDLM01000022">
    <property type="protein sequence ID" value="RDW57167.1"/>
    <property type="molecule type" value="Genomic_DNA"/>
</dbReference>
<dbReference type="Pfam" id="PF05199">
    <property type="entry name" value="GMC_oxred_C"/>
    <property type="match status" value="1"/>
</dbReference>
<evidence type="ECO:0000256" key="6">
    <source>
        <dbReference type="PIRSR" id="PIRSR000137-1"/>
    </source>
</evidence>
<dbReference type="InterPro" id="IPR000172">
    <property type="entry name" value="GMC_OxRdtase_N"/>
</dbReference>
<accession>A0A3D8Q654</accession>
<dbReference type="InterPro" id="IPR027424">
    <property type="entry name" value="Glucose_Oxidase_domain_2"/>
</dbReference>
<dbReference type="InterPro" id="IPR036188">
    <property type="entry name" value="FAD/NAD-bd_sf"/>
</dbReference>
<proteinExistence type="inferred from homology"/>
<dbReference type="SUPFAM" id="SSF51905">
    <property type="entry name" value="FAD/NAD(P)-binding domain"/>
    <property type="match status" value="1"/>
</dbReference>
<dbReference type="Gene3D" id="4.10.450.10">
    <property type="entry name" value="Glucose Oxidase, domain 2"/>
    <property type="match status" value="1"/>
</dbReference>
<dbReference type="GO" id="GO:0050660">
    <property type="term" value="F:flavin adenine dinucleotide binding"/>
    <property type="evidence" value="ECO:0007669"/>
    <property type="project" value="InterPro"/>
</dbReference>
<feature type="active site" description="Proton acceptor" evidence="6">
    <location>
        <position position="530"/>
    </location>
</feature>
<dbReference type="STRING" id="1849047.A0A3D8Q654"/>
<dbReference type="Gene3D" id="3.50.50.60">
    <property type="entry name" value="FAD/NAD(P)-binding domain"/>
    <property type="match status" value="1"/>
</dbReference>
<evidence type="ECO:0000256" key="3">
    <source>
        <dbReference type="ARBA" id="ARBA00022630"/>
    </source>
</evidence>
<sequence>MTIPSEYHYIIIGGGIAGSVVASRLHERLPHLSILLIEAGPDVVDNPLVTEIKNAFDVVGSELDWAYSSVPQKHLDNRVSTSVAGKALGGGSAINYFGWVRGDASDYNAWGKLVGDTRWSYEGFLPYFRKIENYHTKDVDINQHGYEGPMHTQSAASKNGGFPLRKQLFSAWESVGLKFNPDVNSGSPQGICGIVDNLNDGARQIASSVYPLSGVQVLTNTLAASILISSDGTTKTAKGVKLADGRVFTATEEVILSAGAIATPQLLLLSGIGAAEDLKIHGIDQVVDAPEVGKNLHNHMCVSQWWELRHPEEGLAIGSPKFNYKLLEQGFAGDWNVVQTSPHDGLKKALAVDEDGVDDSHPLLSPPRSQTESFMIYAAANEADPVIPADGSHVTTTIMSMLPTSRGSVKLASSDPTAAPLFDPNYYATEADRYVMRTALRKMMHVMMNTKDGQAMLKGVETVSQGRSPLSPESSDEEIDKLVRERATGISHSAGTAAMGKVVNNNLHVYGVRALRVVDASIMPLPIAGHIQACVYALAEQAVDIIVGERGN</sequence>
<dbReference type="InterPro" id="IPR012132">
    <property type="entry name" value="GMC_OxRdtase"/>
</dbReference>
<evidence type="ECO:0000259" key="9">
    <source>
        <dbReference type="PROSITE" id="PS00624"/>
    </source>
</evidence>
<keyword evidence="11" id="KW-1185">Reference proteome</keyword>
<dbReference type="SUPFAM" id="SSF54373">
    <property type="entry name" value="FAD-linked reductases, C-terminal domain"/>
    <property type="match status" value="1"/>
</dbReference>
<evidence type="ECO:0000256" key="7">
    <source>
        <dbReference type="RuleBase" id="RU003968"/>
    </source>
</evidence>
<organism evidence="10 11">
    <name type="scientific">Coleophoma cylindrospora</name>
    <dbReference type="NCBI Taxonomy" id="1849047"/>
    <lineage>
        <taxon>Eukaryota</taxon>
        <taxon>Fungi</taxon>
        <taxon>Dikarya</taxon>
        <taxon>Ascomycota</taxon>
        <taxon>Pezizomycotina</taxon>
        <taxon>Leotiomycetes</taxon>
        <taxon>Helotiales</taxon>
        <taxon>Dermateaceae</taxon>
        <taxon>Coleophoma</taxon>
    </lineage>
</organism>
<comment type="caution">
    <text evidence="10">The sequence shown here is derived from an EMBL/GenBank/DDBJ whole genome shotgun (WGS) entry which is preliminary data.</text>
</comment>
<dbReference type="GO" id="GO:0016614">
    <property type="term" value="F:oxidoreductase activity, acting on CH-OH group of donors"/>
    <property type="evidence" value="ECO:0007669"/>
    <property type="project" value="InterPro"/>
</dbReference>
<evidence type="ECO:0000313" key="11">
    <source>
        <dbReference type="Proteomes" id="UP000256645"/>
    </source>
</evidence>
<reference evidence="10 11" key="1">
    <citation type="journal article" date="2018" name="IMA Fungus">
        <title>IMA Genome-F 9: Draft genome sequence of Annulohypoxylon stygium, Aspergillus mulundensis, Berkeleyomyces basicola (syn. Thielaviopsis basicola), Ceratocystis smalleyi, two Cercospora beticola strains, Coleophoma cylindrospora, Fusarium fracticaudum, Phialophora cf. hyalina, and Morchella septimelata.</title>
        <authorList>
            <person name="Wingfield B.D."/>
            <person name="Bills G.F."/>
            <person name="Dong Y."/>
            <person name="Huang W."/>
            <person name="Nel W.J."/>
            <person name="Swalarsk-Parry B.S."/>
            <person name="Vaghefi N."/>
            <person name="Wilken P.M."/>
            <person name="An Z."/>
            <person name="de Beer Z.W."/>
            <person name="De Vos L."/>
            <person name="Chen L."/>
            <person name="Duong T.A."/>
            <person name="Gao Y."/>
            <person name="Hammerbacher A."/>
            <person name="Kikkert J.R."/>
            <person name="Li Y."/>
            <person name="Li H."/>
            <person name="Li K."/>
            <person name="Li Q."/>
            <person name="Liu X."/>
            <person name="Ma X."/>
            <person name="Naidoo K."/>
            <person name="Pethybridge S.J."/>
            <person name="Sun J."/>
            <person name="Steenkamp E.T."/>
            <person name="van der Nest M.A."/>
            <person name="van Wyk S."/>
            <person name="Wingfield M.J."/>
            <person name="Xiong C."/>
            <person name="Yue Q."/>
            <person name="Zhang X."/>
        </authorList>
    </citation>
    <scope>NUCLEOTIDE SEQUENCE [LARGE SCALE GENOMIC DNA]</scope>
    <source>
        <strain evidence="10 11">BP6252</strain>
    </source>
</reference>
<dbReference type="Gene3D" id="3.30.560.10">
    <property type="entry name" value="Glucose Oxidase, domain 3"/>
    <property type="match status" value="1"/>
</dbReference>
<keyword evidence="3 7" id="KW-0285">Flavoprotein</keyword>